<protein>
    <submittedName>
        <fullName evidence="1">Uncharacterized protein</fullName>
    </submittedName>
</protein>
<name>A0A4U5W4Q1_STRLS</name>
<reference evidence="1 2" key="1">
    <citation type="submission" date="2019-04" db="EMBL/GenBank/DDBJ databases">
        <title>Streptomyces lasaliensis sp. nov., an Actinomycete isolated from soil which produces the polyether antibiotic lasalocid.</title>
        <authorList>
            <person name="Erwin G."/>
            <person name="Haber C."/>
        </authorList>
    </citation>
    <scope>NUCLEOTIDE SEQUENCE [LARGE SCALE GENOMIC DNA]</scope>
    <source>
        <strain evidence="1 2">X-537</strain>
    </source>
</reference>
<dbReference type="EMBL" id="SZNQ01000003">
    <property type="protein sequence ID" value="TKS96443.1"/>
    <property type="molecule type" value="Genomic_DNA"/>
</dbReference>
<accession>A0A4U5W4Q1</accession>
<dbReference type="OrthoDB" id="4275274at2"/>
<dbReference type="AlphaFoldDB" id="A0A4U5W4Q1"/>
<comment type="caution">
    <text evidence="1">The sequence shown here is derived from an EMBL/GenBank/DDBJ whole genome shotgun (WGS) entry which is preliminary data.</text>
</comment>
<sequence length="85" mass="9762">MALRSRLADAVSSRALLPAWFVTVLGAAPPARATDHWLETATRVLLYRLTYDITDQVVALGPEPCDADRHRRSWYEGLRKDLRRW</sequence>
<dbReference type="Proteomes" id="UP000305929">
    <property type="component" value="Unassembled WGS sequence"/>
</dbReference>
<evidence type="ECO:0000313" key="1">
    <source>
        <dbReference type="EMBL" id="TKS96443.1"/>
    </source>
</evidence>
<keyword evidence="2" id="KW-1185">Reference proteome</keyword>
<gene>
    <name evidence="1" type="ORF">E4U91_36795</name>
</gene>
<evidence type="ECO:0000313" key="2">
    <source>
        <dbReference type="Proteomes" id="UP000305929"/>
    </source>
</evidence>
<organism evidence="1 2">
    <name type="scientific">Streptomyces lasalocidi</name>
    <name type="common">Streptomyces lasaliensis</name>
    <dbReference type="NCBI Taxonomy" id="324833"/>
    <lineage>
        <taxon>Bacteria</taxon>
        <taxon>Bacillati</taxon>
        <taxon>Actinomycetota</taxon>
        <taxon>Actinomycetes</taxon>
        <taxon>Kitasatosporales</taxon>
        <taxon>Streptomycetaceae</taxon>
        <taxon>Streptomyces</taxon>
    </lineage>
</organism>
<proteinExistence type="predicted"/>